<comment type="similarity">
    <text evidence="1">Belongs to the peptidase S1 family.</text>
</comment>
<dbReference type="InterPro" id="IPR018114">
    <property type="entry name" value="TRYPSIN_HIS"/>
</dbReference>
<dbReference type="InterPro" id="IPR001316">
    <property type="entry name" value="Pept_S1A_streptogrisin"/>
</dbReference>
<evidence type="ECO:0000256" key="2">
    <source>
        <dbReference type="ARBA" id="ARBA00022670"/>
    </source>
</evidence>
<keyword evidence="3" id="KW-0378">Hydrolase</keyword>
<dbReference type="Proteomes" id="UP001582793">
    <property type="component" value="Unassembled WGS sequence"/>
</dbReference>
<comment type="caution">
    <text evidence="7">The sequence shown here is derived from an EMBL/GenBank/DDBJ whole genome shotgun (WGS) entry which is preliminary data.</text>
</comment>
<organism evidence="7 8">
    <name type="scientific">Polymorphospora lycopeni</name>
    <dbReference type="NCBI Taxonomy" id="3140240"/>
    <lineage>
        <taxon>Bacteria</taxon>
        <taxon>Bacillati</taxon>
        <taxon>Actinomycetota</taxon>
        <taxon>Actinomycetes</taxon>
        <taxon>Micromonosporales</taxon>
        <taxon>Micromonosporaceae</taxon>
        <taxon>Polymorphospora</taxon>
    </lineage>
</organism>
<evidence type="ECO:0008006" key="9">
    <source>
        <dbReference type="Google" id="ProtNLM"/>
    </source>
</evidence>
<feature type="chain" id="PRO_5045494301" description="Streptogrisin C" evidence="6">
    <location>
        <begin position="37"/>
        <end position="413"/>
    </location>
</feature>
<evidence type="ECO:0000256" key="3">
    <source>
        <dbReference type="ARBA" id="ARBA00022801"/>
    </source>
</evidence>
<dbReference type="InterPro" id="IPR043504">
    <property type="entry name" value="Peptidase_S1_PA_chymotrypsin"/>
</dbReference>
<keyword evidence="4" id="KW-0720">Serine protease</keyword>
<evidence type="ECO:0000313" key="8">
    <source>
        <dbReference type="Proteomes" id="UP001582793"/>
    </source>
</evidence>
<dbReference type="RefSeq" id="WP_364212501.1">
    <property type="nucleotide sequence ID" value="NZ_JBCGDC010000117.1"/>
</dbReference>
<accession>A0ABV5CY96</accession>
<dbReference type="EMBL" id="JBCGDC010000117">
    <property type="protein sequence ID" value="MFB6396988.1"/>
    <property type="molecule type" value="Genomic_DNA"/>
</dbReference>
<evidence type="ECO:0000313" key="7">
    <source>
        <dbReference type="EMBL" id="MFB6396988.1"/>
    </source>
</evidence>
<evidence type="ECO:0000256" key="5">
    <source>
        <dbReference type="ARBA" id="ARBA00023157"/>
    </source>
</evidence>
<evidence type="ECO:0000256" key="1">
    <source>
        <dbReference type="ARBA" id="ARBA00007664"/>
    </source>
</evidence>
<evidence type="ECO:0000256" key="4">
    <source>
        <dbReference type="ARBA" id="ARBA00022825"/>
    </source>
</evidence>
<reference evidence="7 8" key="1">
    <citation type="submission" date="2024-04" db="EMBL/GenBank/DDBJ databases">
        <title>Polymorphospora sp. isolated from Baiyangdian Lake in Xiong'an New Area.</title>
        <authorList>
            <person name="Zhang X."/>
            <person name="Liu J."/>
        </authorList>
    </citation>
    <scope>NUCLEOTIDE SEQUENCE [LARGE SCALE GENOMIC DNA]</scope>
    <source>
        <strain evidence="7 8">2-325</strain>
    </source>
</reference>
<dbReference type="SUPFAM" id="SSF50494">
    <property type="entry name" value="Trypsin-like serine proteases"/>
    <property type="match status" value="1"/>
</dbReference>
<keyword evidence="8" id="KW-1185">Reference proteome</keyword>
<keyword evidence="5" id="KW-1015">Disulfide bond</keyword>
<gene>
    <name evidence="7" type="ORF">AAFH96_28370</name>
</gene>
<dbReference type="Gene3D" id="2.40.10.10">
    <property type="entry name" value="Trypsin-like serine proteases"/>
    <property type="match status" value="2"/>
</dbReference>
<dbReference type="InterPro" id="IPR006311">
    <property type="entry name" value="TAT_signal"/>
</dbReference>
<keyword evidence="2" id="KW-0645">Protease</keyword>
<dbReference type="InterPro" id="IPR009003">
    <property type="entry name" value="Peptidase_S1_PA"/>
</dbReference>
<evidence type="ECO:0000256" key="6">
    <source>
        <dbReference type="SAM" id="SignalP"/>
    </source>
</evidence>
<proteinExistence type="inferred from homology"/>
<sequence length="413" mass="41263">MIGSQPANRRAILHRALVTAGVAVLVAASLTSPASAAPNAKPVTPGAGPVGAVPGGFADWSELIAVQSKLNAAAEKVAAAKNAGFAGIVAAPENREVRVYWKNPGASVRSLVTDLNRNVPVKLYPARFSEAELASAARGLAAVPNVVNVTPAVDGSGIQLTVEGNSAQVSAAPAVRDSAVPVTIVAGGKPVATFSRQADTPNYYGGGRFWSPGGGCSTGFAIHVGGSQQMLTAGHCGENGQTVTTGANVPMGTIHSKIACQDIEIINTGSWGRVFTGPNNSSTSVAIGGTAGSFVGNWVVTSGSTSGEHNNVQITAVNLYLSVGGIPCGSVGPLVQARQTAGLCAVAPGDSGGPVIAYRADGKADALGTITAGSNPVPAANCPGTLFSPGYNYVYYIPINVSLGSYGASIVTS</sequence>
<keyword evidence="6" id="KW-0732">Signal</keyword>
<dbReference type="InterPro" id="IPR033116">
    <property type="entry name" value="TRYPSIN_SER"/>
</dbReference>
<dbReference type="PROSITE" id="PS51318">
    <property type="entry name" value="TAT"/>
    <property type="match status" value="1"/>
</dbReference>
<feature type="signal peptide" evidence="6">
    <location>
        <begin position="1"/>
        <end position="36"/>
    </location>
</feature>
<protein>
    <recommendedName>
        <fullName evidence="9">Streptogrisin C</fullName>
    </recommendedName>
</protein>
<name>A0ABV5CY96_9ACTN</name>
<dbReference type="PROSITE" id="PS00134">
    <property type="entry name" value="TRYPSIN_HIS"/>
    <property type="match status" value="1"/>
</dbReference>
<dbReference type="PROSITE" id="PS00135">
    <property type="entry name" value="TRYPSIN_SER"/>
    <property type="match status" value="1"/>
</dbReference>
<dbReference type="PRINTS" id="PR00861">
    <property type="entry name" value="ALYTICPTASE"/>
</dbReference>